<organism evidence="2 3">
    <name type="scientific">Gracilariopsis chorda</name>
    <dbReference type="NCBI Taxonomy" id="448386"/>
    <lineage>
        <taxon>Eukaryota</taxon>
        <taxon>Rhodophyta</taxon>
        <taxon>Florideophyceae</taxon>
        <taxon>Rhodymeniophycidae</taxon>
        <taxon>Gracilariales</taxon>
        <taxon>Gracilariaceae</taxon>
        <taxon>Gracilariopsis</taxon>
    </lineage>
</organism>
<evidence type="ECO:0000256" key="1">
    <source>
        <dbReference type="SAM" id="MobiDB-lite"/>
    </source>
</evidence>
<name>A0A2V3IKC3_9FLOR</name>
<sequence length="97" mass="11337">MYKSCIEYSGHWVVHEFPVQQAQQNIQDRDRLSLFTGEVQEQYRVTKRLHSMPSRVRKTGEAGLRVSEDEEQRSQREQGTVKAGYRGHVKSVTMKQV</sequence>
<protein>
    <submittedName>
        <fullName evidence="2">Uncharacterized protein</fullName>
    </submittedName>
</protein>
<reference evidence="2 3" key="1">
    <citation type="journal article" date="2018" name="Mol. Biol. Evol.">
        <title>Analysis of the draft genome of the red seaweed Gracilariopsis chorda provides insights into genome size evolution in Rhodophyta.</title>
        <authorList>
            <person name="Lee J."/>
            <person name="Yang E.C."/>
            <person name="Graf L."/>
            <person name="Yang J.H."/>
            <person name="Qiu H."/>
            <person name="Zel Zion U."/>
            <person name="Chan C.X."/>
            <person name="Stephens T.G."/>
            <person name="Weber A.P.M."/>
            <person name="Boo G.H."/>
            <person name="Boo S.M."/>
            <person name="Kim K.M."/>
            <person name="Shin Y."/>
            <person name="Jung M."/>
            <person name="Lee S.J."/>
            <person name="Yim H.S."/>
            <person name="Lee J.H."/>
            <person name="Bhattacharya D."/>
            <person name="Yoon H.S."/>
        </authorList>
    </citation>
    <scope>NUCLEOTIDE SEQUENCE [LARGE SCALE GENOMIC DNA]</scope>
    <source>
        <strain evidence="2 3">SKKU-2015</strain>
        <tissue evidence="2">Whole body</tissue>
    </source>
</reference>
<proteinExistence type="predicted"/>
<evidence type="ECO:0000313" key="2">
    <source>
        <dbReference type="EMBL" id="PXF42498.1"/>
    </source>
</evidence>
<feature type="region of interest" description="Disordered" evidence="1">
    <location>
        <begin position="54"/>
        <end position="86"/>
    </location>
</feature>
<evidence type="ECO:0000313" key="3">
    <source>
        <dbReference type="Proteomes" id="UP000247409"/>
    </source>
</evidence>
<accession>A0A2V3IKC3</accession>
<comment type="caution">
    <text evidence="2">The sequence shown here is derived from an EMBL/GenBank/DDBJ whole genome shotgun (WGS) entry which is preliminary data.</text>
</comment>
<dbReference type="AlphaFoldDB" id="A0A2V3IKC3"/>
<dbReference type="EMBL" id="NBIV01000160">
    <property type="protein sequence ID" value="PXF42498.1"/>
    <property type="molecule type" value="Genomic_DNA"/>
</dbReference>
<keyword evidence="3" id="KW-1185">Reference proteome</keyword>
<dbReference type="Proteomes" id="UP000247409">
    <property type="component" value="Unassembled WGS sequence"/>
</dbReference>
<gene>
    <name evidence="2" type="ORF">BWQ96_07760</name>
</gene>